<evidence type="ECO:0000256" key="5">
    <source>
        <dbReference type="SAM" id="MobiDB-lite"/>
    </source>
</evidence>
<evidence type="ECO:0000256" key="2">
    <source>
        <dbReference type="ARBA" id="ARBA00023125"/>
    </source>
</evidence>
<evidence type="ECO:0000313" key="8">
    <source>
        <dbReference type="Proteomes" id="UP000265419"/>
    </source>
</evidence>
<feature type="domain" description="HTH tetR-type" evidence="6">
    <location>
        <begin position="116"/>
        <end position="176"/>
    </location>
</feature>
<dbReference type="EMBL" id="QQXK01000011">
    <property type="protein sequence ID" value="RII42478.1"/>
    <property type="molecule type" value="Genomic_DNA"/>
</dbReference>
<dbReference type="Proteomes" id="UP000265419">
    <property type="component" value="Unassembled WGS sequence"/>
</dbReference>
<evidence type="ECO:0000256" key="4">
    <source>
        <dbReference type="PROSITE-ProRule" id="PRU00335"/>
    </source>
</evidence>
<proteinExistence type="predicted"/>
<gene>
    <name evidence="7" type="ORF">DWB68_06930</name>
</gene>
<dbReference type="PANTHER" id="PTHR30055:SF151">
    <property type="entry name" value="TRANSCRIPTIONAL REGULATORY PROTEIN"/>
    <property type="match status" value="1"/>
</dbReference>
<dbReference type="SUPFAM" id="SSF48498">
    <property type="entry name" value="Tetracyclin repressor-like, C-terminal domain"/>
    <property type="match status" value="1"/>
</dbReference>
<dbReference type="InterPro" id="IPR009057">
    <property type="entry name" value="Homeodomain-like_sf"/>
</dbReference>
<dbReference type="AlphaFoldDB" id="A0A399JAB5"/>
<comment type="caution">
    <text evidence="7">The sequence shown here is derived from an EMBL/GenBank/DDBJ whole genome shotgun (WGS) entry which is preliminary data.</text>
</comment>
<dbReference type="GO" id="GO:0003700">
    <property type="term" value="F:DNA-binding transcription factor activity"/>
    <property type="evidence" value="ECO:0007669"/>
    <property type="project" value="TreeGrafter"/>
</dbReference>
<dbReference type="SUPFAM" id="SSF46689">
    <property type="entry name" value="Homeodomain-like"/>
    <property type="match status" value="1"/>
</dbReference>
<dbReference type="PROSITE" id="PS50977">
    <property type="entry name" value="HTH_TETR_2"/>
    <property type="match status" value="1"/>
</dbReference>
<dbReference type="GO" id="GO:0000976">
    <property type="term" value="F:transcription cis-regulatory region binding"/>
    <property type="evidence" value="ECO:0007669"/>
    <property type="project" value="TreeGrafter"/>
</dbReference>
<keyword evidence="1" id="KW-0805">Transcription regulation</keyword>
<reference evidence="7 8" key="1">
    <citation type="submission" date="2018-07" db="EMBL/GenBank/DDBJ databases">
        <title>Arthrobacter sp. nov., isolated from raw cow's milk with high bacterial count.</title>
        <authorList>
            <person name="Hahne J."/>
            <person name="Isele D."/>
            <person name="Lipski A."/>
        </authorList>
    </citation>
    <scope>NUCLEOTIDE SEQUENCE [LARGE SCALE GENOMIC DNA]</scope>
    <source>
        <strain evidence="7 8">JZ R-35</strain>
    </source>
</reference>
<keyword evidence="2 4" id="KW-0238">DNA-binding</keyword>
<evidence type="ECO:0000259" key="6">
    <source>
        <dbReference type="PROSITE" id="PS50977"/>
    </source>
</evidence>
<dbReference type="Gene3D" id="1.10.10.60">
    <property type="entry name" value="Homeodomain-like"/>
    <property type="match status" value="1"/>
</dbReference>
<dbReference type="InterPro" id="IPR036271">
    <property type="entry name" value="Tet_transcr_reg_TetR-rel_C_sf"/>
</dbReference>
<dbReference type="InterPro" id="IPR050109">
    <property type="entry name" value="HTH-type_TetR-like_transc_reg"/>
</dbReference>
<feature type="region of interest" description="Disordered" evidence="5">
    <location>
        <begin position="93"/>
        <end position="112"/>
    </location>
</feature>
<evidence type="ECO:0000256" key="1">
    <source>
        <dbReference type="ARBA" id="ARBA00023015"/>
    </source>
</evidence>
<sequence>MSGPACSWASAAGTRPVMRPPLTSTAVSFSGSPVPVKTGPPVRISSAWGMRTSSGGCCAGRARGRGSCVDANVRGVTVSTALTTLMTMPRVAPPRGTMRAKKVGTMSTTAPAKRGRLDRETIIAAALEITARDGVKALSVRELGQLLGADPTAIYRHVRNKDELVLAMLDRLESRAVESVDAPEAEWEARLRQLGEATVQLFSAHPAVGVEAIVATTHGPGERAAVELILRAFQEAGLDDAGVVRHYSLFAQHMMACSAGMARSITENGGTGRLGPWFDTVPTADPAVHPLLARYAVQLGELQDLELFRSGLKLITESAKREGLERAQQLAAGA</sequence>
<evidence type="ECO:0000313" key="7">
    <source>
        <dbReference type="EMBL" id="RII42478.1"/>
    </source>
</evidence>
<dbReference type="PANTHER" id="PTHR30055">
    <property type="entry name" value="HTH-TYPE TRANSCRIPTIONAL REGULATOR RUTR"/>
    <property type="match status" value="1"/>
</dbReference>
<dbReference type="Pfam" id="PF00440">
    <property type="entry name" value="TetR_N"/>
    <property type="match status" value="1"/>
</dbReference>
<dbReference type="Gene3D" id="1.10.357.10">
    <property type="entry name" value="Tetracycline Repressor, domain 2"/>
    <property type="match status" value="1"/>
</dbReference>
<protein>
    <submittedName>
        <fullName evidence="7">TetR/AcrR family transcriptional regulator</fullName>
    </submittedName>
</protein>
<dbReference type="InterPro" id="IPR004111">
    <property type="entry name" value="Repressor_TetR_C"/>
</dbReference>
<dbReference type="Pfam" id="PF02909">
    <property type="entry name" value="TetR_C_1"/>
    <property type="match status" value="1"/>
</dbReference>
<name>A0A399JAB5_9MICC</name>
<feature type="DNA-binding region" description="H-T-H motif" evidence="4">
    <location>
        <begin position="139"/>
        <end position="158"/>
    </location>
</feature>
<keyword evidence="3" id="KW-0804">Transcription</keyword>
<dbReference type="GO" id="GO:0045892">
    <property type="term" value="P:negative regulation of DNA-templated transcription"/>
    <property type="evidence" value="ECO:0007669"/>
    <property type="project" value="InterPro"/>
</dbReference>
<accession>A0A399JAB5</accession>
<organism evidence="7 8">
    <name type="scientific">Galactobacter valiniphilus</name>
    <dbReference type="NCBI Taxonomy" id="2676122"/>
    <lineage>
        <taxon>Bacteria</taxon>
        <taxon>Bacillati</taxon>
        <taxon>Actinomycetota</taxon>
        <taxon>Actinomycetes</taxon>
        <taxon>Micrococcales</taxon>
        <taxon>Micrococcaceae</taxon>
        <taxon>Galactobacter</taxon>
    </lineage>
</organism>
<keyword evidence="8" id="KW-1185">Reference proteome</keyword>
<dbReference type="InterPro" id="IPR001647">
    <property type="entry name" value="HTH_TetR"/>
</dbReference>
<evidence type="ECO:0000256" key="3">
    <source>
        <dbReference type="ARBA" id="ARBA00023163"/>
    </source>
</evidence>